<dbReference type="AlphaFoldDB" id="W5WBM7"/>
<accession>W5WBM7</accession>
<dbReference type="Proteomes" id="UP000019225">
    <property type="component" value="Chromosome"/>
</dbReference>
<dbReference type="STRING" id="1449976.KALB_4783"/>
<feature type="signal peptide" evidence="1">
    <location>
        <begin position="1"/>
        <end position="23"/>
    </location>
</feature>
<dbReference type="RefSeq" id="WP_025358174.1">
    <property type="nucleotide sequence ID" value="NZ_CP007155.1"/>
</dbReference>
<sequence>MRLPLVALLTAAAVLVPAPNASAAACTWRPTALPVPTDVSGSTVYATDGHGIYAGVAERGEYHFVLWKNGKLTDFGNLVGHTSSMHSVDGVNSAGTLVGSEGVRGHYPVPQALRSTGDKVELLPGKGISRAYAINEHGDIVGFGSVPDSSGQNRLLPVRWPADRPGTMEVLPGLPADWLNAAAVDMDADGTVLLSRNLGDDRPGFLWRNGVVTALPRPAGATSLSVQAIAGGRVVGSATISGTQHGVLWDRDGTITLLPRANSARDITSSGLIIGEDTAQRSAVWRLGTFDSELGADAELWTAGEDGTIAGRRNGQATYWRCG</sequence>
<organism evidence="2 3">
    <name type="scientific">Kutzneria albida DSM 43870</name>
    <dbReference type="NCBI Taxonomy" id="1449976"/>
    <lineage>
        <taxon>Bacteria</taxon>
        <taxon>Bacillati</taxon>
        <taxon>Actinomycetota</taxon>
        <taxon>Actinomycetes</taxon>
        <taxon>Pseudonocardiales</taxon>
        <taxon>Pseudonocardiaceae</taxon>
        <taxon>Kutzneria</taxon>
    </lineage>
</organism>
<dbReference type="HOGENOM" id="CLU_068241_0_0_11"/>
<dbReference type="eggNOG" id="COG5563">
    <property type="taxonomic scope" value="Bacteria"/>
</dbReference>
<proteinExistence type="predicted"/>
<evidence type="ECO:0000313" key="2">
    <source>
        <dbReference type="EMBL" id="AHH98145.1"/>
    </source>
</evidence>
<dbReference type="OrthoDB" id="3635333at2"/>
<dbReference type="KEGG" id="kal:KALB_4783"/>
<feature type="chain" id="PRO_5004873691" description="Secreted protein" evidence="1">
    <location>
        <begin position="24"/>
        <end position="323"/>
    </location>
</feature>
<protein>
    <recommendedName>
        <fullName evidence="4">Secreted protein</fullName>
    </recommendedName>
</protein>
<gene>
    <name evidence="2" type="ORF">KALB_4783</name>
</gene>
<evidence type="ECO:0008006" key="4">
    <source>
        <dbReference type="Google" id="ProtNLM"/>
    </source>
</evidence>
<dbReference type="PATRIC" id="fig|1449976.3.peg.4815"/>
<name>W5WBM7_9PSEU</name>
<keyword evidence="3" id="KW-1185">Reference proteome</keyword>
<dbReference type="EMBL" id="CP007155">
    <property type="protein sequence ID" value="AHH98145.1"/>
    <property type="molecule type" value="Genomic_DNA"/>
</dbReference>
<keyword evidence="1" id="KW-0732">Signal</keyword>
<evidence type="ECO:0000313" key="3">
    <source>
        <dbReference type="Proteomes" id="UP000019225"/>
    </source>
</evidence>
<reference evidence="2 3" key="1">
    <citation type="journal article" date="2014" name="BMC Genomics">
        <title>Complete genome sequence of producer of the glycopeptide antibiotic Aculeximycin Kutzneria albida DSM 43870T, a representative of minor genus of Pseudonocardiaceae.</title>
        <authorList>
            <person name="Rebets Y."/>
            <person name="Tokovenko B."/>
            <person name="Lushchyk I."/>
            <person name="Ruckert C."/>
            <person name="Zaburannyi N."/>
            <person name="Bechthold A."/>
            <person name="Kalinowski J."/>
            <person name="Luzhetskyy A."/>
        </authorList>
    </citation>
    <scope>NUCLEOTIDE SEQUENCE [LARGE SCALE GENOMIC DNA]</scope>
    <source>
        <strain evidence="2">DSM 43870</strain>
    </source>
</reference>
<evidence type="ECO:0000256" key="1">
    <source>
        <dbReference type="SAM" id="SignalP"/>
    </source>
</evidence>
<dbReference type="PROSITE" id="PS51257">
    <property type="entry name" value="PROKAR_LIPOPROTEIN"/>
    <property type="match status" value="1"/>
</dbReference>